<dbReference type="InterPro" id="IPR001119">
    <property type="entry name" value="SLH_dom"/>
</dbReference>
<feature type="chain" id="PRO_5039687066" description="SLH domain-containing protein" evidence="3">
    <location>
        <begin position="29"/>
        <end position="1058"/>
    </location>
</feature>
<dbReference type="PROSITE" id="PS51450">
    <property type="entry name" value="LRR"/>
    <property type="match status" value="12"/>
</dbReference>
<comment type="caution">
    <text evidence="5">The sequence shown here is derived from an EMBL/GenBank/DDBJ whole genome shotgun (WGS) entry which is preliminary data.</text>
</comment>
<name>A0A972GQ51_9BACL</name>
<dbReference type="PROSITE" id="PS51272">
    <property type="entry name" value="SLH"/>
    <property type="match status" value="2"/>
</dbReference>
<dbReference type="InterPro" id="IPR032675">
    <property type="entry name" value="LRR_dom_sf"/>
</dbReference>
<evidence type="ECO:0000256" key="3">
    <source>
        <dbReference type="SAM" id="SignalP"/>
    </source>
</evidence>
<evidence type="ECO:0000313" key="6">
    <source>
        <dbReference type="Proteomes" id="UP000641588"/>
    </source>
</evidence>
<dbReference type="Pfam" id="PF00395">
    <property type="entry name" value="SLH"/>
    <property type="match status" value="1"/>
</dbReference>
<sequence length="1058" mass="115138">MRSMKRTNKLLVSLAVIGSLLCSGNSLVHVNASDSSNEIVNFPDANLKKALLNIGVDTSGDGNITRGELAARSDSLGMGNGMGSLNLGNQGITNLTGLEYAVNVTSIALNKNKISDLSPLAKLNKLESIGLGFSNITDLSPLANLTGVRLLTLEGNGISDLSPLATMSGLEYLYLQGNKISDIRPLAKLNNLKIIQFFNNAISDISPLSNLSSLREVNLVTNKVSDISPLARLKGLQILYLSENTINDISPLSNLTGLKELHLDFNTVSDVSPLANLTGLQNLLLDDNRINNVAPLAKLIRLEDIGLNKNEISDVSPLRNLTNLKKLYLPNNKIRDLSPLSQLTDLKELVLSNNDISNIAELSKLINLKSLGLSKNKIVDTSPLSQLIGLKELSLDDNQVSDVTPLSKLMNLEILWLTNNPIRDLSPLSKLNSLRDLRTDDSNKSTIEPTAKGVSDGGFYNTDRVITYDKGTAMLNNKPFANGGTVSEEGGYTLDIIDKTGIVTSIHFIIDKTPPVVTGVSSEGVYDTDTIITFNEGTATLNGKSFSSSGKISADGEYILVVTDQASNRVTINFTLNRAAPGVRGVSDGGFYNTDKVITFEQGTATLNDKPFSSGDKVSEDGTYTLVVTGMEGKRTTIRFSIYKIAPVVTGVSVGGTYNSAKVITFDHGTATLNDQPFKNGDMISDSGAYKLVVTDKAGNRTTIEFTIKIELRGASDWAKADLLSASEIGLTQPVRELIFTKDITREQFSEIAVKLYEVLKAATVPQGKDNPFKDTVNPEILKAYQLGIVIGTAADQFSPDALITREQLATMLKRVLDRTELTISKGKSVEFADQGGFSSYAADSIDFMSSIDVIKGITENTFGSKQNATIEQAVIMAKRMHDKTAPLKKVDTKKQPEAEPAATTNTFDGNLFELYIHQSHPQPDGSKVNYYGFFNKSSFTLPSYSAIYVTAGTSFVKFEEDHYNYHFGGKVVVANHSSQPKVFQVRDIDYTALQQIYRDNMGTVTRPDGTPQILTATGPYIRMISFKGDFDESKPYANYINEKKDLFVGDWMTVRMK</sequence>
<keyword evidence="2" id="KW-0677">Repeat</keyword>
<dbReference type="Pfam" id="PF12799">
    <property type="entry name" value="LRR_4"/>
    <property type="match status" value="5"/>
</dbReference>
<dbReference type="Proteomes" id="UP000641588">
    <property type="component" value="Unassembled WGS sequence"/>
</dbReference>
<proteinExistence type="predicted"/>
<dbReference type="PROSITE" id="PS00018">
    <property type="entry name" value="EF_HAND_1"/>
    <property type="match status" value="1"/>
</dbReference>
<dbReference type="InterPro" id="IPR018247">
    <property type="entry name" value="EF_Hand_1_Ca_BS"/>
</dbReference>
<dbReference type="PANTHER" id="PTHR46652:SF3">
    <property type="entry name" value="LEUCINE-RICH REPEAT-CONTAINING PROTEIN 9"/>
    <property type="match status" value="1"/>
</dbReference>
<dbReference type="RefSeq" id="WP_171653076.1">
    <property type="nucleotide sequence ID" value="NZ_WHOD01000066.1"/>
</dbReference>
<dbReference type="InterPro" id="IPR050836">
    <property type="entry name" value="SDS22/Internalin_LRR"/>
</dbReference>
<evidence type="ECO:0000256" key="2">
    <source>
        <dbReference type="ARBA" id="ARBA00022737"/>
    </source>
</evidence>
<feature type="domain" description="SLH" evidence="4">
    <location>
        <begin position="764"/>
        <end position="827"/>
    </location>
</feature>
<keyword evidence="1" id="KW-0433">Leucine-rich repeat</keyword>
<accession>A0A972GQ51</accession>
<organism evidence="5 6">
    <name type="scientific">Paenibacillus foliorum</name>
    <dbReference type="NCBI Taxonomy" id="2654974"/>
    <lineage>
        <taxon>Bacteria</taxon>
        <taxon>Bacillati</taxon>
        <taxon>Bacillota</taxon>
        <taxon>Bacilli</taxon>
        <taxon>Bacillales</taxon>
        <taxon>Paenibacillaceae</taxon>
        <taxon>Paenibacillus</taxon>
    </lineage>
</organism>
<dbReference type="InterPro" id="IPR003591">
    <property type="entry name" value="Leu-rich_rpt_typical-subtyp"/>
</dbReference>
<dbReference type="AlphaFoldDB" id="A0A972GQ51"/>
<dbReference type="SMART" id="SM00365">
    <property type="entry name" value="LRR_SD22"/>
    <property type="match status" value="12"/>
</dbReference>
<keyword evidence="3" id="KW-0732">Signal</keyword>
<dbReference type="PANTHER" id="PTHR46652">
    <property type="entry name" value="LEUCINE-RICH REPEAT AND IQ DOMAIN-CONTAINING PROTEIN 1-RELATED"/>
    <property type="match status" value="1"/>
</dbReference>
<evidence type="ECO:0000256" key="1">
    <source>
        <dbReference type="ARBA" id="ARBA00022614"/>
    </source>
</evidence>
<evidence type="ECO:0000259" key="4">
    <source>
        <dbReference type="PROSITE" id="PS51272"/>
    </source>
</evidence>
<protein>
    <recommendedName>
        <fullName evidence="4">SLH domain-containing protein</fullName>
    </recommendedName>
</protein>
<dbReference type="Gene3D" id="3.80.10.10">
    <property type="entry name" value="Ribonuclease Inhibitor"/>
    <property type="match status" value="2"/>
</dbReference>
<evidence type="ECO:0000313" key="5">
    <source>
        <dbReference type="EMBL" id="NOU94856.1"/>
    </source>
</evidence>
<reference evidence="5" key="1">
    <citation type="submission" date="2019-10" db="EMBL/GenBank/DDBJ databases">
        <title>Description of Paenibacillus glebae sp. nov.</title>
        <authorList>
            <person name="Carlier A."/>
            <person name="Qi S."/>
        </authorList>
    </citation>
    <scope>NUCLEOTIDE SEQUENCE</scope>
    <source>
        <strain evidence="5">LMG 31456</strain>
    </source>
</reference>
<dbReference type="InterPro" id="IPR025875">
    <property type="entry name" value="Leu-rich_rpt_4"/>
</dbReference>
<feature type="domain" description="SLH" evidence="4">
    <location>
        <begin position="829"/>
        <end position="892"/>
    </location>
</feature>
<keyword evidence="6" id="KW-1185">Reference proteome</keyword>
<dbReference type="SMART" id="SM00369">
    <property type="entry name" value="LRR_TYP"/>
    <property type="match status" value="8"/>
</dbReference>
<dbReference type="EMBL" id="WHOD01000066">
    <property type="protein sequence ID" value="NOU94856.1"/>
    <property type="molecule type" value="Genomic_DNA"/>
</dbReference>
<dbReference type="SUPFAM" id="SSF52058">
    <property type="entry name" value="L domain-like"/>
    <property type="match status" value="2"/>
</dbReference>
<dbReference type="InterPro" id="IPR001611">
    <property type="entry name" value="Leu-rich_rpt"/>
</dbReference>
<gene>
    <name evidence="5" type="ORF">GC093_16745</name>
</gene>
<feature type="signal peptide" evidence="3">
    <location>
        <begin position="1"/>
        <end position="28"/>
    </location>
</feature>